<dbReference type="EMBL" id="NJAI01000009">
    <property type="protein sequence ID" value="PHM52320.1"/>
    <property type="molecule type" value="Genomic_DNA"/>
</dbReference>
<proteinExistence type="predicted"/>
<accession>A0A1V0M413</accession>
<evidence type="ECO:0000313" key="1">
    <source>
        <dbReference type="EMBL" id="ARD69606.1"/>
    </source>
</evidence>
<geneLocation type="plasmid" evidence="1">
    <name>unnamed1</name>
</geneLocation>
<evidence type="ECO:0000313" key="2">
    <source>
        <dbReference type="EMBL" id="PHM52320.1"/>
    </source>
</evidence>
<keyword evidence="1" id="KW-0614">Plasmid</keyword>
<protein>
    <submittedName>
        <fullName evidence="1">Uncharacterized protein</fullName>
    </submittedName>
</protein>
<name>A0A1V0M413_XENHO</name>
<reference evidence="1" key="1">
    <citation type="journal article" date="2017" name="J. Invertebr. Pathol.">
        <title>Identification and bacterial characteristics of Xenorhabdus hominickii ANU101 from an entomopathogenic nematode, Steinernema monticolum.</title>
        <authorList>
            <person name="Park Y."/>
            <person name="Kang S."/>
            <person name="Sadekuzzaman M."/>
            <person name="Kim H."/>
            <person name="Jung J.K."/>
            <person name="Kim Y."/>
        </authorList>
    </citation>
    <scope>NUCLEOTIDE SEQUENCE</scope>
    <source>
        <strain evidence="1">ANU101</strain>
        <plasmid evidence="1">unnamed1</plasmid>
    </source>
</reference>
<dbReference type="EMBL" id="KX517798">
    <property type="protein sequence ID" value="ARD69606.1"/>
    <property type="molecule type" value="Genomic_DNA"/>
</dbReference>
<dbReference type="Proteomes" id="UP000225433">
    <property type="component" value="Unassembled WGS sequence"/>
</dbReference>
<sequence length="92" mass="10669">MEKHCGNDDICGDKIMSEPVNVIAFVETDFTAHVRERLQDKGRSFELAEWAFRCIQSGENKEEMLQMVGVLVNEVFFQRKIIADMENCVRNK</sequence>
<organism evidence="1">
    <name type="scientific">Xenorhabdus hominickii</name>
    <dbReference type="NCBI Taxonomy" id="351679"/>
    <lineage>
        <taxon>Bacteria</taxon>
        <taxon>Pseudomonadati</taxon>
        <taxon>Pseudomonadota</taxon>
        <taxon>Gammaproteobacteria</taxon>
        <taxon>Enterobacterales</taxon>
        <taxon>Morganellaceae</taxon>
        <taxon>Xenorhabdus</taxon>
    </lineage>
</organism>
<evidence type="ECO:0000313" key="3">
    <source>
        <dbReference type="Proteomes" id="UP000225433"/>
    </source>
</evidence>
<dbReference type="AlphaFoldDB" id="A0A1V0M413"/>
<gene>
    <name evidence="2" type="ORF">Xhom_04397</name>
</gene>
<reference evidence="2 3" key="2">
    <citation type="journal article" date="2017" name="Nat. Microbiol.">
        <title>Natural product diversity associated with the nematode symbionts Photorhabdus and Xenorhabdus.</title>
        <authorList>
            <person name="Tobias N.J."/>
            <person name="Wolff H."/>
            <person name="Djahanschiri B."/>
            <person name="Grundmann F."/>
            <person name="Kronenwerth M."/>
            <person name="Shi Y.M."/>
            <person name="Simonyi S."/>
            <person name="Grun P."/>
            <person name="Shapiro-Ilan D."/>
            <person name="Pidot S.J."/>
            <person name="Stinear T.P."/>
            <person name="Ebersberger I."/>
            <person name="Bode H.B."/>
        </authorList>
    </citation>
    <scope>NUCLEOTIDE SEQUENCE [LARGE SCALE GENOMIC DNA]</scope>
    <source>
        <strain evidence="2 3">DSM 17903</strain>
    </source>
</reference>